<keyword evidence="3" id="KW-0507">mRNA processing</keyword>
<evidence type="ECO:0000313" key="8">
    <source>
        <dbReference type="Proteomes" id="UP000274504"/>
    </source>
</evidence>
<protein>
    <submittedName>
        <fullName evidence="9">Pre-mRNA 3'-end-processing factor FIP1</fullName>
    </submittedName>
</protein>
<evidence type="ECO:0000313" key="9">
    <source>
        <dbReference type="WBParaSite" id="HDID_0000404301-mRNA-1"/>
    </source>
</evidence>
<feature type="domain" description="Pre-mRNA polyadenylation factor Fip1" evidence="6">
    <location>
        <begin position="150"/>
        <end position="185"/>
    </location>
</feature>
<dbReference type="OrthoDB" id="1917198at2759"/>
<evidence type="ECO:0000313" key="7">
    <source>
        <dbReference type="EMBL" id="VDL42885.1"/>
    </source>
</evidence>
<evidence type="ECO:0000256" key="2">
    <source>
        <dbReference type="ARBA" id="ARBA00007459"/>
    </source>
</evidence>
<keyword evidence="4" id="KW-0539">Nucleus</keyword>
<accession>A0A0R3SGK8</accession>
<organism evidence="9">
    <name type="scientific">Hymenolepis diminuta</name>
    <name type="common">Rat tapeworm</name>
    <dbReference type="NCBI Taxonomy" id="6216"/>
    <lineage>
        <taxon>Eukaryota</taxon>
        <taxon>Metazoa</taxon>
        <taxon>Spiralia</taxon>
        <taxon>Lophotrochozoa</taxon>
        <taxon>Platyhelminthes</taxon>
        <taxon>Cestoda</taxon>
        <taxon>Eucestoda</taxon>
        <taxon>Cyclophyllidea</taxon>
        <taxon>Hymenolepididae</taxon>
        <taxon>Hymenolepis</taxon>
    </lineage>
</organism>
<feature type="compositionally biased region" description="Basic and acidic residues" evidence="5">
    <location>
        <begin position="1"/>
        <end position="22"/>
    </location>
</feature>
<dbReference type="InterPro" id="IPR007854">
    <property type="entry name" value="Fip1_dom"/>
</dbReference>
<evidence type="ECO:0000259" key="6">
    <source>
        <dbReference type="Pfam" id="PF05182"/>
    </source>
</evidence>
<feature type="compositionally biased region" description="Polar residues" evidence="5">
    <location>
        <begin position="126"/>
        <end position="146"/>
    </location>
</feature>
<sequence>MSETKDAPVTEERSSDNQEKSMGETAYFNTEDESALNQLLGLTESANDKNSAENAEVPENELPLDVDNADLDDDAGDEDDVEDSEDDNFDVLIKPTKLGTYKTGNTYQARSLHVATQGGKVIRQGINLNDPGNIQGVPTSEYSTSGLKDEDKPWKQPGADITDYFNYGFTEDTWNQYVEKQRILRQEYANSSLKPVLVGPAVGLNLSGGNYRGSRGNNNHSQHIVKDITTINRARSPSMSEDDTEKSRNGLLGSAQTLNFPSATAFPPPNSGDVLSQFTNALNFPPPGFTNTSLPPPLLGSGFPPQQPSFPNLGNGLIPLFNPNVMPGGPGGRNPSDNSPDIMLTEEDFGSRCSRYRDDEPESRYDRDHRLSRRSRSRSRDYHRSSRSRR</sequence>
<comment type="similarity">
    <text evidence="2">Belongs to the FIP1 family.</text>
</comment>
<dbReference type="EMBL" id="UYSG01001402">
    <property type="protein sequence ID" value="VDL42885.1"/>
    <property type="molecule type" value="Genomic_DNA"/>
</dbReference>
<evidence type="ECO:0000256" key="3">
    <source>
        <dbReference type="ARBA" id="ARBA00022664"/>
    </source>
</evidence>
<dbReference type="Pfam" id="PF05182">
    <property type="entry name" value="Fip1"/>
    <property type="match status" value="1"/>
</dbReference>
<dbReference type="GO" id="GO:0005847">
    <property type="term" value="C:mRNA cleavage and polyadenylation specificity factor complex"/>
    <property type="evidence" value="ECO:0007669"/>
    <property type="project" value="TreeGrafter"/>
</dbReference>
<dbReference type="InterPro" id="IPR051187">
    <property type="entry name" value="Pre-mRNA_3'-end_processing_reg"/>
</dbReference>
<name>A0A0R3SGK8_HYMDI</name>
<gene>
    <name evidence="7" type="ORF">HDID_LOCUS4041</name>
</gene>
<feature type="compositionally biased region" description="Basic and acidic residues" evidence="5">
    <location>
        <begin position="355"/>
        <end position="369"/>
    </location>
</feature>
<feature type="region of interest" description="Disordered" evidence="5">
    <location>
        <begin position="1"/>
        <end position="88"/>
    </location>
</feature>
<comment type="subcellular location">
    <subcellularLocation>
        <location evidence="1">Nucleus</location>
    </subcellularLocation>
</comment>
<dbReference type="WBParaSite" id="HDID_0000404301-mRNA-1">
    <property type="protein sequence ID" value="HDID_0000404301-mRNA-1"/>
    <property type="gene ID" value="HDID_0000404301"/>
</dbReference>
<feature type="compositionally biased region" description="Acidic residues" evidence="5">
    <location>
        <begin position="56"/>
        <end position="88"/>
    </location>
</feature>
<reference evidence="9" key="1">
    <citation type="submission" date="2017-02" db="UniProtKB">
        <authorList>
            <consortium name="WormBaseParasite"/>
        </authorList>
    </citation>
    <scope>IDENTIFICATION</scope>
</reference>
<dbReference type="STRING" id="6216.A0A0R3SGK8"/>
<dbReference type="GO" id="GO:0006397">
    <property type="term" value="P:mRNA processing"/>
    <property type="evidence" value="ECO:0007669"/>
    <property type="project" value="UniProtKB-KW"/>
</dbReference>
<dbReference type="AlphaFoldDB" id="A0A0R3SGK8"/>
<dbReference type="Proteomes" id="UP000274504">
    <property type="component" value="Unassembled WGS sequence"/>
</dbReference>
<proteinExistence type="inferred from homology"/>
<feature type="region of interest" description="Disordered" evidence="5">
    <location>
        <begin position="321"/>
        <end position="390"/>
    </location>
</feature>
<evidence type="ECO:0000256" key="4">
    <source>
        <dbReference type="ARBA" id="ARBA00023242"/>
    </source>
</evidence>
<evidence type="ECO:0000256" key="5">
    <source>
        <dbReference type="SAM" id="MobiDB-lite"/>
    </source>
</evidence>
<feature type="region of interest" description="Disordered" evidence="5">
    <location>
        <begin position="126"/>
        <end position="155"/>
    </location>
</feature>
<dbReference type="PANTHER" id="PTHR13484">
    <property type="entry name" value="FIP1-LIKE 1 PROTEIN"/>
    <property type="match status" value="1"/>
</dbReference>
<dbReference type="PANTHER" id="PTHR13484:SF0">
    <property type="entry name" value="PRE-MRNA 3'-END-PROCESSING FACTOR FIP1"/>
    <property type="match status" value="1"/>
</dbReference>
<reference evidence="7 8" key="2">
    <citation type="submission" date="2018-11" db="EMBL/GenBank/DDBJ databases">
        <authorList>
            <consortium name="Pathogen Informatics"/>
        </authorList>
    </citation>
    <scope>NUCLEOTIDE SEQUENCE [LARGE SCALE GENOMIC DNA]</scope>
</reference>
<evidence type="ECO:0000256" key="1">
    <source>
        <dbReference type="ARBA" id="ARBA00004123"/>
    </source>
</evidence>